<name>A0A381TGH4_9ZZZZ</name>
<evidence type="ECO:0000313" key="1">
    <source>
        <dbReference type="EMBL" id="SVA14864.1"/>
    </source>
</evidence>
<dbReference type="AlphaFoldDB" id="A0A381TGH4"/>
<dbReference type="InterPro" id="IPR011604">
    <property type="entry name" value="PDDEXK-like_dom_sf"/>
</dbReference>
<organism evidence="1">
    <name type="scientific">marine metagenome</name>
    <dbReference type="NCBI Taxonomy" id="408172"/>
    <lineage>
        <taxon>unclassified sequences</taxon>
        <taxon>metagenomes</taxon>
        <taxon>ecological metagenomes</taxon>
    </lineage>
</organism>
<sequence length="236" mass="27490">MRNIIDKDIILKEPGHKYILKTDPSIDFQSVTEVIGNYFKPFDKQAIAEKLVATNIKYADTTVEALIATWDAARDHGTKVHNEIELYINDSIIPDETKASDAIEWLKKYQMKSDIDIYPEIKIYSKELKIAGSLDILAHDKRTNMYEIVDWKTSKSISTTSFKGKMGTHPITRHLMDCKFVQYSMQLSFYRYLLEQYYGLKINSQLIAQLDGEKCNEYIGRYYKKEVMDIIQDQQT</sequence>
<accession>A0A381TGH4</accession>
<evidence type="ECO:0008006" key="2">
    <source>
        <dbReference type="Google" id="ProtNLM"/>
    </source>
</evidence>
<protein>
    <recommendedName>
        <fullName evidence="2">PD-(D/E)XK endonuclease-like domain-containing protein</fullName>
    </recommendedName>
</protein>
<proteinExistence type="predicted"/>
<gene>
    <name evidence="1" type="ORF">METZ01_LOCUS67718</name>
</gene>
<dbReference type="Gene3D" id="3.90.320.10">
    <property type="match status" value="1"/>
</dbReference>
<reference evidence="1" key="1">
    <citation type="submission" date="2018-05" db="EMBL/GenBank/DDBJ databases">
        <authorList>
            <person name="Lanie J.A."/>
            <person name="Ng W.-L."/>
            <person name="Kazmierczak K.M."/>
            <person name="Andrzejewski T.M."/>
            <person name="Davidsen T.M."/>
            <person name="Wayne K.J."/>
            <person name="Tettelin H."/>
            <person name="Glass J.I."/>
            <person name="Rusch D."/>
            <person name="Podicherti R."/>
            <person name="Tsui H.-C.T."/>
            <person name="Winkler M.E."/>
        </authorList>
    </citation>
    <scope>NUCLEOTIDE SEQUENCE</scope>
</reference>
<dbReference type="EMBL" id="UINC01004512">
    <property type="protein sequence ID" value="SVA14864.1"/>
    <property type="molecule type" value="Genomic_DNA"/>
</dbReference>